<evidence type="ECO:0000256" key="2">
    <source>
        <dbReference type="ARBA" id="ARBA00022801"/>
    </source>
</evidence>
<feature type="domain" description="RNase H type-1" evidence="8">
    <location>
        <begin position="994"/>
        <end position="1113"/>
    </location>
</feature>
<dbReference type="Pfam" id="PF13087">
    <property type="entry name" value="AAA_12"/>
    <property type="match status" value="1"/>
</dbReference>
<dbReference type="FunFam" id="3.40.50.300:FF:000326">
    <property type="entry name" value="P-loop containing nucleoside triphosphate hydrolase"/>
    <property type="match status" value="1"/>
</dbReference>
<dbReference type="Pfam" id="PF13456">
    <property type="entry name" value="RVT_3"/>
    <property type="match status" value="1"/>
</dbReference>
<accession>A0AAQ3WMV2</accession>
<evidence type="ECO:0000256" key="1">
    <source>
        <dbReference type="ARBA" id="ARBA00022741"/>
    </source>
</evidence>
<organism evidence="9 10">
    <name type="scientific">Paspalum notatum var. saurae</name>
    <dbReference type="NCBI Taxonomy" id="547442"/>
    <lineage>
        <taxon>Eukaryota</taxon>
        <taxon>Viridiplantae</taxon>
        <taxon>Streptophyta</taxon>
        <taxon>Embryophyta</taxon>
        <taxon>Tracheophyta</taxon>
        <taxon>Spermatophyta</taxon>
        <taxon>Magnoliopsida</taxon>
        <taxon>Liliopsida</taxon>
        <taxon>Poales</taxon>
        <taxon>Poaceae</taxon>
        <taxon>PACMAD clade</taxon>
        <taxon>Panicoideae</taxon>
        <taxon>Andropogonodae</taxon>
        <taxon>Paspaleae</taxon>
        <taxon>Paspalinae</taxon>
        <taxon>Paspalum</taxon>
    </lineage>
</organism>
<dbReference type="GO" id="GO:0004386">
    <property type="term" value="F:helicase activity"/>
    <property type="evidence" value="ECO:0007669"/>
    <property type="project" value="UniProtKB-KW"/>
</dbReference>
<dbReference type="Gene3D" id="3.40.50.300">
    <property type="entry name" value="P-loop containing nucleotide triphosphate hydrolases"/>
    <property type="match status" value="3"/>
</dbReference>
<feature type="region of interest" description="Disordered" evidence="5">
    <location>
        <begin position="430"/>
        <end position="495"/>
    </location>
</feature>
<dbReference type="InterPro" id="IPR041679">
    <property type="entry name" value="DNA2/NAM7-like_C"/>
</dbReference>
<evidence type="ECO:0000256" key="4">
    <source>
        <dbReference type="ARBA" id="ARBA00022840"/>
    </source>
</evidence>
<dbReference type="InterPro" id="IPR044730">
    <property type="entry name" value="RNase_H-like_dom_plant"/>
</dbReference>
<feature type="domain" description="DNA2/NAM7 helicase helicase" evidence="6">
    <location>
        <begin position="635"/>
        <end position="683"/>
    </location>
</feature>
<evidence type="ECO:0000256" key="3">
    <source>
        <dbReference type="ARBA" id="ARBA00022806"/>
    </source>
</evidence>
<name>A0AAQ3WMV2_PASNO</name>
<evidence type="ECO:0000259" key="7">
    <source>
        <dbReference type="Pfam" id="PF13087"/>
    </source>
</evidence>
<keyword evidence="10" id="KW-1185">Reference proteome</keyword>
<keyword evidence="1" id="KW-0547">Nucleotide-binding</keyword>
<keyword evidence="2" id="KW-0378">Hydrolase</keyword>
<dbReference type="InterPro" id="IPR041677">
    <property type="entry name" value="DNA2/NAM7_AAA_11"/>
</dbReference>
<sequence length="1140" mass="127503">MEGEAETEQDPLAKMEAVLGYWESVTKDDRTLSRFDLGYLEREVFSWSIQDIFNRDLLRSQVCKIPDTFESLHAYLDSFTSPLVEEIHADVFSSLDGYAHANFIEIIKLEMLDGERSIFCFEVSKPSKDEKSREIYAPREGDIMVANDGTSSFSQLSQCFTCRSVDGLGLEKFNLNDSQLNAVADTVSAMESDLPSLKLVSKSTGKQRRRSTKHRARHTDFYVKNPSRRKEKPRTPASHTFTIFWSVYRNAALTAAAYKTIIILSIQNPNPAQASRRRASATLPTRPSLTGFGSQFNKTNMGPPGTGKTKTISTILWVMLMKGLRTLTCAPTNTAVLEIASRIVRLVEEPSDGNVCFLNDVVLFGNKEKMKINAGDDISMVFLDERTARLLPCFMPITGWMHCLRSLIDHLDDPVTGYKLHVEEILKKRKKESAEKNTCEDDIRKAHHGSDNSEKDSEIDPCVLLLEPSAKEGHKPTQGEAPPRYPLRSNPNSKDHLLSPLSVFRKTIHNMSQDETSKGGRHDSGSMVNTLIVLPFKDYFKDNFNRLSMNLRDCIKILYKDHPRNPETGQSFQCMLEVLELIEVLRTLINYENDGVWSDGLDCKIEEDGDPILWLYNVPLDNSSDICGFLKKPEKLNSLDLLIVDEAAQLKECETLIPLQLPGIRQAVLIGDEYQLPALVKSKISANANFGRSVFERLSLLGYGKHLLNVQYRMHPKISKFPVATFYNGKISDGPNAISKSYDRTFWGSKMFGPYSFINVDGGHETTEKHGRSLKNTIEVAVVCRIVQRLFKESVSTGSNLSVGVVSPYNAQVRAIHEKVGKSYNTHGGFSVKVKSVDGFQGGEEDIIIISTVRSNGNGAVGFLTNLQRTNVALTRAKYCLWIVGNGTTLSNSKSVWQKIVKDARDRGCYFEASDDKDLSNALVKAITELDDAENLVKMDSLRISRPRSQFQAMQMKDRKDRWHVSELKERTEVLRKERLLRWIAPPPEIMKINVDAAIAKNSQMAAASAVARDSDESFLGASAPVLKGISDAEVMEAIACREGLALASDLGLQKLHLTSDCAIVVRSIRDNALGQYGHIVQEIRASLNDFQIADVRHEGRGLNGEAHRLARSSVYESFGRHVWLINPTDGVCNSYSPTS</sequence>
<dbReference type="PANTHER" id="PTHR10887">
    <property type="entry name" value="DNA2/NAM7 HELICASE FAMILY"/>
    <property type="match status" value="1"/>
</dbReference>
<dbReference type="InterPro" id="IPR027417">
    <property type="entry name" value="P-loop_NTPase"/>
</dbReference>
<keyword evidence="3" id="KW-0347">Helicase</keyword>
<dbReference type="SUPFAM" id="SSF52540">
    <property type="entry name" value="P-loop containing nucleoside triphosphate hydrolases"/>
    <property type="match status" value="1"/>
</dbReference>
<evidence type="ECO:0000259" key="6">
    <source>
        <dbReference type="Pfam" id="PF13086"/>
    </source>
</evidence>
<feature type="compositionally biased region" description="Basic and acidic residues" evidence="5">
    <location>
        <begin position="430"/>
        <end position="458"/>
    </location>
</feature>
<dbReference type="CDD" id="cd18808">
    <property type="entry name" value="SF1_C_Upf1"/>
    <property type="match status" value="1"/>
</dbReference>
<dbReference type="AlphaFoldDB" id="A0AAQ3WMV2"/>
<dbReference type="EMBL" id="CP144747">
    <property type="protein sequence ID" value="WVZ67056.1"/>
    <property type="molecule type" value="Genomic_DNA"/>
</dbReference>
<dbReference type="GO" id="GO:0005694">
    <property type="term" value="C:chromosome"/>
    <property type="evidence" value="ECO:0007669"/>
    <property type="project" value="UniProtKB-ARBA"/>
</dbReference>
<evidence type="ECO:0000313" key="9">
    <source>
        <dbReference type="EMBL" id="WVZ67056.1"/>
    </source>
</evidence>
<dbReference type="Pfam" id="PF13086">
    <property type="entry name" value="AAA_11"/>
    <property type="match status" value="2"/>
</dbReference>
<dbReference type="GO" id="GO:0003676">
    <property type="term" value="F:nucleic acid binding"/>
    <property type="evidence" value="ECO:0007669"/>
    <property type="project" value="InterPro"/>
</dbReference>
<dbReference type="InterPro" id="IPR002156">
    <property type="entry name" value="RNaseH_domain"/>
</dbReference>
<evidence type="ECO:0000256" key="5">
    <source>
        <dbReference type="SAM" id="MobiDB-lite"/>
    </source>
</evidence>
<feature type="domain" description="DNA2/NAM7 helicase helicase" evidence="6">
    <location>
        <begin position="302"/>
        <end position="442"/>
    </location>
</feature>
<reference evidence="9 10" key="1">
    <citation type="submission" date="2024-02" db="EMBL/GenBank/DDBJ databases">
        <title>High-quality chromosome-scale genome assembly of Pensacola bahiagrass (Paspalum notatum Flugge var. saurae).</title>
        <authorList>
            <person name="Vega J.M."/>
            <person name="Podio M."/>
            <person name="Orjuela J."/>
            <person name="Siena L.A."/>
            <person name="Pessino S.C."/>
            <person name="Combes M.C."/>
            <person name="Mariac C."/>
            <person name="Albertini E."/>
            <person name="Pupilli F."/>
            <person name="Ortiz J.P.A."/>
            <person name="Leblanc O."/>
        </authorList>
    </citation>
    <scope>NUCLEOTIDE SEQUENCE [LARGE SCALE GENOMIC DNA]</scope>
    <source>
        <strain evidence="9">R1</strain>
        <tissue evidence="9">Leaf</tissue>
    </source>
</reference>
<gene>
    <name evidence="9" type="ORF">U9M48_016195</name>
</gene>
<dbReference type="InterPro" id="IPR012337">
    <property type="entry name" value="RNaseH-like_sf"/>
</dbReference>
<dbReference type="InterPro" id="IPR045055">
    <property type="entry name" value="DNA2/NAM7-like"/>
</dbReference>
<feature type="domain" description="DNA2/NAM7 helicase-like C-terminal" evidence="7">
    <location>
        <begin position="691"/>
        <end position="886"/>
    </location>
</feature>
<evidence type="ECO:0008006" key="11">
    <source>
        <dbReference type="Google" id="ProtNLM"/>
    </source>
</evidence>
<keyword evidence="4" id="KW-0067">ATP-binding</keyword>
<protein>
    <recommendedName>
        <fullName evidence="11">P-loop containing nucleoside triphosphate hydrolases superfamily protein</fullName>
    </recommendedName>
</protein>
<dbReference type="InterPro" id="IPR036397">
    <property type="entry name" value="RNaseH_sf"/>
</dbReference>
<dbReference type="GO" id="GO:0004523">
    <property type="term" value="F:RNA-DNA hybrid ribonuclease activity"/>
    <property type="evidence" value="ECO:0007669"/>
    <property type="project" value="InterPro"/>
</dbReference>
<dbReference type="GO" id="GO:0005524">
    <property type="term" value="F:ATP binding"/>
    <property type="evidence" value="ECO:0007669"/>
    <property type="project" value="UniProtKB-KW"/>
</dbReference>
<dbReference type="PANTHER" id="PTHR10887:SF534">
    <property type="entry name" value="P-LOOP CONTAINING NUCLEOSIDE TRIPHOSPHATE HYDROLASE SUPERFAMILY PROTEIN"/>
    <property type="match status" value="1"/>
</dbReference>
<dbReference type="InterPro" id="IPR047187">
    <property type="entry name" value="SF1_C_Upf1"/>
</dbReference>
<dbReference type="Gene3D" id="3.30.420.10">
    <property type="entry name" value="Ribonuclease H-like superfamily/Ribonuclease H"/>
    <property type="match status" value="1"/>
</dbReference>
<evidence type="ECO:0000259" key="8">
    <source>
        <dbReference type="Pfam" id="PF13456"/>
    </source>
</evidence>
<dbReference type="Proteomes" id="UP001341281">
    <property type="component" value="Chromosome 03"/>
</dbReference>
<evidence type="ECO:0000313" key="10">
    <source>
        <dbReference type="Proteomes" id="UP001341281"/>
    </source>
</evidence>
<dbReference type="SUPFAM" id="SSF53098">
    <property type="entry name" value="Ribonuclease H-like"/>
    <property type="match status" value="1"/>
</dbReference>
<proteinExistence type="predicted"/>
<dbReference type="CDD" id="cd06222">
    <property type="entry name" value="RNase_H_like"/>
    <property type="match status" value="1"/>
</dbReference>